<keyword evidence="3 10" id="KW-1134">Transmembrane beta strand</keyword>
<keyword evidence="9 10" id="KW-0998">Cell outer membrane</keyword>
<dbReference type="EMBL" id="WMBQ01000002">
    <property type="protein sequence ID" value="MTD96127.1"/>
    <property type="molecule type" value="Genomic_DNA"/>
</dbReference>
<feature type="domain" description="TonB-dependent receptor plug" evidence="15">
    <location>
        <begin position="107"/>
        <end position="216"/>
    </location>
</feature>
<evidence type="ECO:0000256" key="5">
    <source>
        <dbReference type="ARBA" id="ARBA00022729"/>
    </source>
</evidence>
<evidence type="ECO:0000256" key="7">
    <source>
        <dbReference type="ARBA" id="ARBA00023136"/>
    </source>
</evidence>
<evidence type="ECO:0000256" key="6">
    <source>
        <dbReference type="ARBA" id="ARBA00023077"/>
    </source>
</evidence>
<feature type="chain" id="PRO_5026119807" evidence="13">
    <location>
        <begin position="29"/>
        <end position="741"/>
    </location>
</feature>
<keyword evidence="17" id="KW-1185">Reference proteome</keyword>
<dbReference type="Gene3D" id="2.170.130.10">
    <property type="entry name" value="TonB-dependent receptor, plug domain"/>
    <property type="match status" value="1"/>
</dbReference>
<dbReference type="GO" id="GO:0044718">
    <property type="term" value="P:siderophore transmembrane transport"/>
    <property type="evidence" value="ECO:0007669"/>
    <property type="project" value="TreeGrafter"/>
</dbReference>
<dbReference type="CDD" id="cd01347">
    <property type="entry name" value="ligand_gated_channel"/>
    <property type="match status" value="1"/>
</dbReference>
<feature type="domain" description="TonB-dependent receptor-like beta-barrel" evidence="14">
    <location>
        <begin position="261"/>
        <end position="688"/>
    </location>
</feature>
<evidence type="ECO:0000259" key="15">
    <source>
        <dbReference type="Pfam" id="PF07715"/>
    </source>
</evidence>
<evidence type="ECO:0000256" key="1">
    <source>
        <dbReference type="ARBA" id="ARBA00004571"/>
    </source>
</evidence>
<dbReference type="PANTHER" id="PTHR30069:SF29">
    <property type="entry name" value="HEMOGLOBIN AND HEMOGLOBIN-HAPTOGLOBIN-BINDING PROTEIN 1-RELATED"/>
    <property type="match status" value="1"/>
</dbReference>
<keyword evidence="5 13" id="KW-0732">Signal</keyword>
<name>A0A6I3KR57_9HYPH</name>
<dbReference type="Gene3D" id="2.40.170.20">
    <property type="entry name" value="TonB-dependent receptor, beta-barrel domain"/>
    <property type="match status" value="1"/>
</dbReference>
<evidence type="ECO:0000313" key="16">
    <source>
        <dbReference type="EMBL" id="MTD96127.1"/>
    </source>
</evidence>
<gene>
    <name evidence="16" type="ORF">GIW81_17445</name>
</gene>
<feature type="region of interest" description="Disordered" evidence="12">
    <location>
        <begin position="48"/>
        <end position="77"/>
    </location>
</feature>
<dbReference type="Pfam" id="PF00593">
    <property type="entry name" value="TonB_dep_Rec_b-barrel"/>
    <property type="match status" value="1"/>
</dbReference>
<dbReference type="PANTHER" id="PTHR30069">
    <property type="entry name" value="TONB-DEPENDENT OUTER MEMBRANE RECEPTOR"/>
    <property type="match status" value="1"/>
</dbReference>
<evidence type="ECO:0000256" key="12">
    <source>
        <dbReference type="SAM" id="MobiDB-lite"/>
    </source>
</evidence>
<sequence length="741" mass="79772">MYRSTKASLVCATAVAVTSILVAEPAGAQSAKPEATPLPPVIVEQSAVPAPAKKAKKKSAKTKPAAPATAATSEPAAPAASAASGVAATRSGSLSVPSTAEARAEIEQTPGGVELVPAEAYKASTPSATIKDALDYVPGVFVQPKWGEDSRLSIRGSSLSRNFHLRGVQLFMDGIPINTADGYGDFQEIDPTAYRYIEVYKGANALRYGANSLGGAINFVMPTGYDADAFGARVDMGSFGFHKLAASSGGVAGPVDYFITGTWQEQDGFRDHSWGESGRGAMNVGYRLSENAETRFYVNANWVRQRIPGAVTKKSALTSPETAAAGNIVMDQQRNIDTLRIANKTAIRVTPGTLVEFGAFGVDRHLMHPIFQWLDYEYEDYGGFARITDDSRIAGFKNRFIAGVNLHNGEIDNKQYQNLPGAVKGNLLSSSLDKSANVSAYVENSFYFMPDVAFVAGTQFLHATRDRDARFNSVSGETKFDLWSPKVGLLWDVAREWQVFGNISRSAEAPSFGESVALQKIPFTAIKPQRATTYEIGTRGRTADYTWDLSVYRANIDDELICFTAAGQPNNTCQVGNADKTVHQGVELGFGAALVRGVFAGGAKSDELWLNTAYTFSDFRYDDDVLWGNNELPGAPRHYVRGELIYKHPSGVYVGPNVEWVPEAYFVDSANSFTTQAYAIWGAKIGFDDGGPIAAYIEGRNLSDEAYISSTAIAANVNGIDTALFEPGNGRALYAGVQVRW</sequence>
<evidence type="ECO:0000256" key="13">
    <source>
        <dbReference type="SAM" id="SignalP"/>
    </source>
</evidence>
<dbReference type="Proteomes" id="UP000440694">
    <property type="component" value="Unassembled WGS sequence"/>
</dbReference>
<evidence type="ECO:0000256" key="2">
    <source>
        <dbReference type="ARBA" id="ARBA00022448"/>
    </source>
</evidence>
<evidence type="ECO:0000256" key="10">
    <source>
        <dbReference type="PROSITE-ProRule" id="PRU01360"/>
    </source>
</evidence>
<dbReference type="InterPro" id="IPR037066">
    <property type="entry name" value="Plug_dom_sf"/>
</dbReference>
<evidence type="ECO:0000256" key="3">
    <source>
        <dbReference type="ARBA" id="ARBA00022452"/>
    </source>
</evidence>
<comment type="similarity">
    <text evidence="10 11">Belongs to the TonB-dependent receptor family.</text>
</comment>
<evidence type="ECO:0000256" key="11">
    <source>
        <dbReference type="RuleBase" id="RU003357"/>
    </source>
</evidence>
<feature type="compositionally biased region" description="Low complexity" evidence="12">
    <location>
        <begin position="62"/>
        <end position="77"/>
    </location>
</feature>
<keyword evidence="4 10" id="KW-0812">Transmembrane</keyword>
<evidence type="ECO:0000256" key="4">
    <source>
        <dbReference type="ARBA" id="ARBA00022692"/>
    </source>
</evidence>
<dbReference type="InterPro" id="IPR000531">
    <property type="entry name" value="Beta-barrel_TonB"/>
</dbReference>
<dbReference type="InterPro" id="IPR012910">
    <property type="entry name" value="Plug_dom"/>
</dbReference>
<dbReference type="SUPFAM" id="SSF56935">
    <property type="entry name" value="Porins"/>
    <property type="match status" value="1"/>
</dbReference>
<comment type="subcellular location">
    <subcellularLocation>
        <location evidence="1 10">Cell outer membrane</location>
        <topology evidence="1 10">Multi-pass membrane protein</topology>
    </subcellularLocation>
</comment>
<reference evidence="16 17" key="1">
    <citation type="submission" date="2019-11" db="EMBL/GenBank/DDBJ databases">
        <title>Identification of a novel strain.</title>
        <authorList>
            <person name="Xu Q."/>
            <person name="Wang G."/>
        </authorList>
    </citation>
    <scope>NUCLEOTIDE SEQUENCE [LARGE SCALE GENOMIC DNA]</scope>
    <source>
        <strain evidence="17">xq</strain>
    </source>
</reference>
<dbReference type="InterPro" id="IPR039426">
    <property type="entry name" value="TonB-dep_rcpt-like"/>
</dbReference>
<keyword evidence="2 10" id="KW-0813">Transport</keyword>
<dbReference type="RefSeq" id="WP_154740588.1">
    <property type="nucleotide sequence ID" value="NZ_WMBQ01000002.1"/>
</dbReference>
<dbReference type="AlphaFoldDB" id="A0A6I3KR57"/>
<comment type="caution">
    <text evidence="16">The sequence shown here is derived from an EMBL/GenBank/DDBJ whole genome shotgun (WGS) entry which is preliminary data.</text>
</comment>
<organism evidence="16 17">
    <name type="scientific">Hyphomicrobium album</name>
    <dbReference type="NCBI Taxonomy" id="2665159"/>
    <lineage>
        <taxon>Bacteria</taxon>
        <taxon>Pseudomonadati</taxon>
        <taxon>Pseudomonadota</taxon>
        <taxon>Alphaproteobacteria</taxon>
        <taxon>Hyphomicrobiales</taxon>
        <taxon>Hyphomicrobiaceae</taxon>
        <taxon>Hyphomicrobium</taxon>
    </lineage>
</organism>
<dbReference type="Pfam" id="PF07715">
    <property type="entry name" value="Plug"/>
    <property type="match status" value="1"/>
</dbReference>
<evidence type="ECO:0000256" key="9">
    <source>
        <dbReference type="ARBA" id="ARBA00023237"/>
    </source>
</evidence>
<dbReference type="InterPro" id="IPR036942">
    <property type="entry name" value="Beta-barrel_TonB_sf"/>
</dbReference>
<dbReference type="PROSITE" id="PS52016">
    <property type="entry name" value="TONB_DEPENDENT_REC_3"/>
    <property type="match status" value="1"/>
</dbReference>
<keyword evidence="7 10" id="KW-0472">Membrane</keyword>
<dbReference type="GO" id="GO:0015344">
    <property type="term" value="F:siderophore uptake transmembrane transporter activity"/>
    <property type="evidence" value="ECO:0007669"/>
    <property type="project" value="TreeGrafter"/>
</dbReference>
<dbReference type="GO" id="GO:0009279">
    <property type="term" value="C:cell outer membrane"/>
    <property type="evidence" value="ECO:0007669"/>
    <property type="project" value="UniProtKB-SubCell"/>
</dbReference>
<accession>A0A6I3KR57</accession>
<evidence type="ECO:0000313" key="17">
    <source>
        <dbReference type="Proteomes" id="UP000440694"/>
    </source>
</evidence>
<keyword evidence="6 11" id="KW-0798">TonB box</keyword>
<keyword evidence="8 16" id="KW-0675">Receptor</keyword>
<proteinExistence type="inferred from homology"/>
<protein>
    <submittedName>
        <fullName evidence="16">TonB-dependent receptor</fullName>
    </submittedName>
</protein>
<evidence type="ECO:0000256" key="8">
    <source>
        <dbReference type="ARBA" id="ARBA00023170"/>
    </source>
</evidence>
<feature type="signal peptide" evidence="13">
    <location>
        <begin position="1"/>
        <end position="28"/>
    </location>
</feature>
<evidence type="ECO:0000259" key="14">
    <source>
        <dbReference type="Pfam" id="PF00593"/>
    </source>
</evidence>